<dbReference type="Pfam" id="PF07470">
    <property type="entry name" value="Glyco_hydro_88"/>
    <property type="match status" value="1"/>
</dbReference>
<keyword evidence="5" id="KW-0732">Signal</keyword>
<dbReference type="AlphaFoldDB" id="A0A7J5U033"/>
<comment type="caution">
    <text evidence="6">The sequence shown here is derived from an EMBL/GenBank/DDBJ whole genome shotgun (WGS) entry which is preliminary data.</text>
</comment>
<feature type="active site" description="Nucleophile" evidence="3">
    <location>
        <position position="111"/>
    </location>
</feature>
<evidence type="ECO:0000256" key="3">
    <source>
        <dbReference type="PIRSR" id="PIRSR610905-1"/>
    </source>
</evidence>
<evidence type="ECO:0000313" key="7">
    <source>
        <dbReference type="Proteomes" id="UP000488299"/>
    </source>
</evidence>
<feature type="chain" id="PRO_5029451988" evidence="5">
    <location>
        <begin position="21"/>
        <end position="397"/>
    </location>
</feature>
<feature type="signal peptide" evidence="5">
    <location>
        <begin position="1"/>
        <end position="20"/>
    </location>
</feature>
<feature type="binding site" evidence="4">
    <location>
        <position position="246"/>
    </location>
    <ligand>
        <name>substrate</name>
    </ligand>
</feature>
<feature type="binding site" evidence="4">
    <location>
        <position position="234"/>
    </location>
    <ligand>
        <name>substrate</name>
    </ligand>
</feature>
<sequence>MKLRSRFLMVGLLLANLSFAQAPVDVKGAFAFAAKQYEGMLRSHPDTTRFPQSTNPDGTPRDMKSDWWCSGFFGGSLWYLFEQTGDPKWKEAAHKWTMAVAKEQYNTRTHDLGFMLYCPFGNGYRLTKNPAYKPIMLTGAKSLATRFRPDYGVIKSWEGFKDRAGKRYEYPVIIDNMMNLEFLFWAARESGNKDLYNLSVTHADNTLKNHYRPDASSYHVILYGDGGKVEAKKTHQGAEDESAWSRGQAWGLYGYTVMYRETKDKKYLDHARRIADFMLNHKNMPADKIPYWDFDRPGEERDASAGAITAAALLELSTYGGPSAKTYFKNAEQMLQSLSTPAYRAALGENNHFILKHSVGHKPGNSEINTPLVYADYYYLEALLRYDTLRKKGGQKS</sequence>
<dbReference type="InterPro" id="IPR008928">
    <property type="entry name" value="6-hairpin_glycosidase_sf"/>
</dbReference>
<accession>A0A7J5U033</accession>
<dbReference type="PANTHER" id="PTHR36845">
    <property type="entry name" value="HYDROLASE, PUTATIVE (AFU_ORTHOLOGUE AFUA_7G05090)-RELATED"/>
    <property type="match status" value="1"/>
</dbReference>
<dbReference type="InterPro" id="IPR010905">
    <property type="entry name" value="Glyco_hydro_88"/>
</dbReference>
<proteinExistence type="inferred from homology"/>
<feature type="binding site" evidence="4">
    <location>
        <position position="175"/>
    </location>
    <ligand>
        <name>substrate</name>
    </ligand>
</feature>
<feature type="binding site" evidence="4">
    <location>
        <position position="250"/>
    </location>
    <ligand>
        <name>substrate</name>
    </ligand>
</feature>
<dbReference type="InterPro" id="IPR052369">
    <property type="entry name" value="UG_Glycosaminoglycan_Hydrolase"/>
</dbReference>
<dbReference type="Gene3D" id="1.50.10.10">
    <property type="match status" value="1"/>
</dbReference>
<protein>
    <submittedName>
        <fullName evidence="6">Glucuronyl hydrolase</fullName>
    </submittedName>
</protein>
<dbReference type="EMBL" id="WELI01000003">
    <property type="protein sequence ID" value="KAB7731106.1"/>
    <property type="molecule type" value="Genomic_DNA"/>
</dbReference>
<reference evidence="6 7" key="1">
    <citation type="submission" date="2019-10" db="EMBL/GenBank/DDBJ databases">
        <title>Rudanella paleaurantiibacter sp. nov., isolated from sludge.</title>
        <authorList>
            <person name="Xu S.Q."/>
        </authorList>
    </citation>
    <scope>NUCLEOTIDE SEQUENCE [LARGE SCALE GENOMIC DNA]</scope>
    <source>
        <strain evidence="6 7">HX-22-17</strain>
    </source>
</reference>
<evidence type="ECO:0000313" key="6">
    <source>
        <dbReference type="EMBL" id="KAB7731106.1"/>
    </source>
</evidence>
<keyword evidence="1 6" id="KW-0378">Hydrolase</keyword>
<dbReference type="RefSeq" id="WP_152124091.1">
    <property type="nucleotide sequence ID" value="NZ_WELI01000003.1"/>
</dbReference>
<dbReference type="GO" id="GO:0052757">
    <property type="term" value="F:chondroitin hydrolase activity"/>
    <property type="evidence" value="ECO:0007669"/>
    <property type="project" value="TreeGrafter"/>
</dbReference>
<feature type="binding site" evidence="4">
    <location>
        <position position="111"/>
    </location>
    <ligand>
        <name>substrate</name>
    </ligand>
</feature>
<evidence type="ECO:0000256" key="4">
    <source>
        <dbReference type="PIRSR" id="PIRSR610905-2"/>
    </source>
</evidence>
<dbReference type="Proteomes" id="UP000488299">
    <property type="component" value="Unassembled WGS sequence"/>
</dbReference>
<dbReference type="SUPFAM" id="SSF48208">
    <property type="entry name" value="Six-hairpin glycosidases"/>
    <property type="match status" value="1"/>
</dbReference>
<feature type="active site" description="Proton donor" evidence="3">
    <location>
        <position position="175"/>
    </location>
</feature>
<keyword evidence="7" id="KW-1185">Reference proteome</keyword>
<dbReference type="PANTHER" id="PTHR36845:SF1">
    <property type="entry name" value="HYDROLASE, PUTATIVE (AFU_ORTHOLOGUE AFUA_7G05090)-RELATED"/>
    <property type="match status" value="1"/>
</dbReference>
<organism evidence="6 7">
    <name type="scientific">Rudanella paleaurantiibacter</name>
    <dbReference type="NCBI Taxonomy" id="2614655"/>
    <lineage>
        <taxon>Bacteria</taxon>
        <taxon>Pseudomonadati</taxon>
        <taxon>Bacteroidota</taxon>
        <taxon>Cytophagia</taxon>
        <taxon>Cytophagales</taxon>
        <taxon>Cytophagaceae</taxon>
        <taxon>Rudanella</taxon>
    </lineage>
</organism>
<name>A0A7J5U033_9BACT</name>
<evidence type="ECO:0000256" key="1">
    <source>
        <dbReference type="ARBA" id="ARBA00022801"/>
    </source>
</evidence>
<evidence type="ECO:0000256" key="2">
    <source>
        <dbReference type="ARBA" id="ARBA00038358"/>
    </source>
</evidence>
<dbReference type="InterPro" id="IPR012341">
    <property type="entry name" value="6hp_glycosidase-like_sf"/>
</dbReference>
<dbReference type="GO" id="GO:0000272">
    <property type="term" value="P:polysaccharide catabolic process"/>
    <property type="evidence" value="ECO:0007669"/>
    <property type="project" value="TreeGrafter"/>
</dbReference>
<comment type="similarity">
    <text evidence="2">Belongs to the glycosyl hydrolase 88 family.</text>
</comment>
<gene>
    <name evidence="6" type="ORF">F5984_09845</name>
</gene>
<evidence type="ECO:0000256" key="5">
    <source>
        <dbReference type="SAM" id="SignalP"/>
    </source>
</evidence>